<dbReference type="EMBL" id="JBHTBQ010000018">
    <property type="protein sequence ID" value="MFC7420432.1"/>
    <property type="molecule type" value="Genomic_DNA"/>
</dbReference>
<dbReference type="Proteomes" id="UP001596473">
    <property type="component" value="Unassembled WGS sequence"/>
</dbReference>
<feature type="signal peptide" evidence="1">
    <location>
        <begin position="1"/>
        <end position="21"/>
    </location>
</feature>
<dbReference type="NCBIfam" id="TIGR02595">
    <property type="entry name" value="PEP_CTERM"/>
    <property type="match status" value="1"/>
</dbReference>
<feature type="domain" description="Ice-binding protein C-terminal" evidence="2">
    <location>
        <begin position="182"/>
        <end position="205"/>
    </location>
</feature>
<evidence type="ECO:0000313" key="4">
    <source>
        <dbReference type="Proteomes" id="UP001596473"/>
    </source>
</evidence>
<protein>
    <submittedName>
        <fullName evidence="3">FxDxF family PEP-CTERM protein</fullName>
    </submittedName>
</protein>
<feature type="chain" id="PRO_5045260756" evidence="1">
    <location>
        <begin position="22"/>
        <end position="210"/>
    </location>
</feature>
<gene>
    <name evidence="3" type="ORF">ACFQNF_11180</name>
</gene>
<name>A0ABW2QXQ4_9NEIS</name>
<dbReference type="RefSeq" id="WP_380188047.1">
    <property type="nucleotide sequence ID" value="NZ_JBHTBQ010000018.1"/>
</dbReference>
<dbReference type="InterPro" id="IPR013424">
    <property type="entry name" value="Ice-binding_C"/>
</dbReference>
<reference evidence="4" key="1">
    <citation type="journal article" date="2019" name="Int. J. Syst. Evol. Microbiol.">
        <title>The Global Catalogue of Microorganisms (GCM) 10K type strain sequencing project: providing services to taxonomists for standard genome sequencing and annotation.</title>
        <authorList>
            <consortium name="The Broad Institute Genomics Platform"/>
            <consortium name="The Broad Institute Genome Sequencing Center for Infectious Disease"/>
            <person name="Wu L."/>
            <person name="Ma J."/>
        </authorList>
    </citation>
    <scope>NUCLEOTIDE SEQUENCE [LARGE SCALE GENOMIC DNA]</scope>
    <source>
        <strain evidence="4">CCUG 62945</strain>
    </source>
</reference>
<dbReference type="Pfam" id="PF07589">
    <property type="entry name" value="PEP-CTERM"/>
    <property type="match status" value="1"/>
</dbReference>
<organism evidence="3 4">
    <name type="scientific">Iodobacter arcticus</name>
    <dbReference type="NCBI Taxonomy" id="590593"/>
    <lineage>
        <taxon>Bacteria</taxon>
        <taxon>Pseudomonadati</taxon>
        <taxon>Pseudomonadota</taxon>
        <taxon>Betaproteobacteria</taxon>
        <taxon>Neisseriales</taxon>
        <taxon>Chitinibacteraceae</taxon>
        <taxon>Iodobacter</taxon>
    </lineage>
</organism>
<proteinExistence type="predicted"/>
<sequence length="210" mass="22398">MNFTKSILATALVFAASTSFAAVTSTLVNSEKISYQNHEHAQPDAVKYDGTTELASFNWGLHHADETAQVLIKRNAGVTGEISIQNGFNFTAVSSSTDAAAARLKVGQTQDIKKGQFALFQGTFTDFSTAGDTQIGSWYDFSADNTHTFNDLIKGGSYYYLIKGSITGTAGANYTLSSVAAPVPEPETYALMGMGLIGLLAARRRKASRA</sequence>
<evidence type="ECO:0000313" key="3">
    <source>
        <dbReference type="EMBL" id="MFC7420432.1"/>
    </source>
</evidence>
<evidence type="ECO:0000256" key="1">
    <source>
        <dbReference type="SAM" id="SignalP"/>
    </source>
</evidence>
<comment type="caution">
    <text evidence="3">The sequence shown here is derived from an EMBL/GenBank/DDBJ whole genome shotgun (WGS) entry which is preliminary data.</text>
</comment>
<keyword evidence="1" id="KW-0732">Signal</keyword>
<evidence type="ECO:0000259" key="2">
    <source>
        <dbReference type="Pfam" id="PF07589"/>
    </source>
</evidence>
<keyword evidence="4" id="KW-1185">Reference proteome</keyword>
<dbReference type="NCBIfam" id="NF038126">
    <property type="entry name" value="PEP_CTERM_FxDxF"/>
    <property type="match status" value="1"/>
</dbReference>
<accession>A0ABW2QXQ4</accession>